<keyword evidence="3" id="KW-0812">Transmembrane</keyword>
<evidence type="ECO:0000313" key="5">
    <source>
        <dbReference type="Proteomes" id="UP000182658"/>
    </source>
</evidence>
<feature type="transmembrane region" description="Helical" evidence="3">
    <location>
        <begin position="113"/>
        <end position="135"/>
    </location>
</feature>
<dbReference type="InParanoid" id="A0A1J7IAM7"/>
<feature type="compositionally biased region" description="Polar residues" evidence="2">
    <location>
        <begin position="1737"/>
        <end position="1747"/>
    </location>
</feature>
<feature type="region of interest" description="Disordered" evidence="2">
    <location>
        <begin position="836"/>
        <end position="884"/>
    </location>
</feature>
<feature type="compositionally biased region" description="Polar residues" evidence="2">
    <location>
        <begin position="1077"/>
        <end position="1088"/>
    </location>
</feature>
<feature type="region of interest" description="Disordered" evidence="2">
    <location>
        <begin position="639"/>
        <end position="729"/>
    </location>
</feature>
<dbReference type="Proteomes" id="UP000182658">
    <property type="component" value="Unassembled WGS sequence"/>
</dbReference>
<evidence type="ECO:0000256" key="2">
    <source>
        <dbReference type="SAM" id="MobiDB-lite"/>
    </source>
</evidence>
<keyword evidence="3" id="KW-0472">Membrane</keyword>
<feature type="transmembrane region" description="Helical" evidence="3">
    <location>
        <begin position="191"/>
        <end position="210"/>
    </location>
</feature>
<feature type="compositionally biased region" description="Low complexity" evidence="2">
    <location>
        <begin position="685"/>
        <end position="694"/>
    </location>
</feature>
<feature type="region of interest" description="Disordered" evidence="2">
    <location>
        <begin position="1077"/>
        <end position="1142"/>
    </location>
</feature>
<organism evidence="4 5">
    <name type="scientific">Coniochaeta ligniaria NRRL 30616</name>
    <dbReference type="NCBI Taxonomy" id="1408157"/>
    <lineage>
        <taxon>Eukaryota</taxon>
        <taxon>Fungi</taxon>
        <taxon>Dikarya</taxon>
        <taxon>Ascomycota</taxon>
        <taxon>Pezizomycotina</taxon>
        <taxon>Sordariomycetes</taxon>
        <taxon>Sordariomycetidae</taxon>
        <taxon>Coniochaetales</taxon>
        <taxon>Coniochaetaceae</taxon>
        <taxon>Coniochaeta</taxon>
    </lineage>
</organism>
<dbReference type="STRING" id="1408157.A0A1J7IAM7"/>
<feature type="region of interest" description="Disordered" evidence="2">
    <location>
        <begin position="952"/>
        <end position="995"/>
    </location>
</feature>
<sequence length="2018" mass="220211">MAIQGASQALIAAFTFGMVVNAASAALFLFTRGHGSSIFRDGLRLVLITFLLTSALWAQIDFITTVLDTTSSTMPCQVGLIFSTLFDQLGRFAVEQYLLWAMVTPGKTSAGGMLSQIFIAARFIAGGVFVGFTRAQVDTFCVARSSVMPVAITVIALDGVIIASLAARAFMTGLVADAHAGKASSSRSKCILFVMVGFVIWTATSVAMMLGMTTVDLIFRTAVPAIGLSILIIIVTACSGQLLSPRGSQSSPPEAPSPRRINISRDISSADSSEYPPSRYEDLKDQAIRSSTAFLQPREAPRAFEDTQGLPNIARPITGIVGMGGVPVQGALFPPTRIETMPLPDRGRNPSIAELKQKRGLFDFGKGSVGTGSAGKLTIGNPILLDNDAQNPLNKIATIDLKEAARAEQDRRAMALKRDSDLVARRPAPQPPNITPEEALKRSVSVKRKEVASVLSPPAVPSSTLQPISMSSTTSAQLSPGVEEVRRRSPRQLPANYQDAPVPQRPISPPKPEAPRAAPASFEQVYEQEQPFVASPVQMRAVTPPMVEKPRAQSPPQQVAVRPGIRPSRKLSSPKKEVPPEPTKTPLQRRPTNGLPPGPKARKLNLAKEAGDQAQQTVMFVNNIVYDDPREVQRIIDGANDRVSKMAPRPRTPDDSASVVHRPRPIPRKVEPGTEEARKHRRSRSGGSLVSRKSILMSTAGSPTQLPPLPPPPKSAGMPSRPHPNDTKSMTVDEKMGMFFTSPPKKDNAAKRKSLVPQLPPVPRAFLESNGSPTDWEDPRRSNRTTKTSVQTDNLFDVDEIAPKAVNASRFSPETNFADEVGRNWLPGIVDNSFRQTQSTQASSQGGAGKRGSSPVIPLRESAWTETTDSRTRDTRDDSTNNWGSVYSPEVAVGIQVAPQVARATSIRRANSQNIQSKGQSSAADERSSSEVLHFVLDEGFEADLRANEPWISGDDNMARPGPESQCHRRVGDNCPSFSERKEKTRSRKMPPPTPLLLNAGSNMNAMIIHTAEPSPVESPEHALQQIQAQLKKFEQPNRDSVESQGQRLALLENLEQEMGLQENHWHELQHDLGRNSMSSIGTANSNRNSRRESVIAPVNATREAPPPPKANIAQERRAQRRSRIRSGSITKPDEPPQLQVPAITRAGAWQQKLAMAEAEMEYMDSNSDASKLRGFNFLTVSKAQLGSPTPPDSDQSDEEIVVPAVRPVQLDVVVAQAKVGRPQRKLLWVPATTPAHRSSSLLWSPPATKRSEVEHALPGLSVRPTQRKQSAPLNITSSQLWRKPHHKTRSTTGLWRPSWATSQPTVDRSSRPVSVQSQTQSQKAPRPVTQRPPRRNKRVTLLPDIVEDPQPLPDKRGTLGIFQFPWGERSDTASVAPVRSTMVMAMPGTMTSGGQTVSAALQARARELESAEYSSSFFDEYDDDEMDISGDDDEDSGDDFDETTLWEIASLLKSDSIPSKASLFPPPLASSVVDDYMNDIPSDDEGESPIDEDSIVIGLSDEKARESVLWQGGPKTPGRGEHGTGLPHPDEGTWMKYGAAAAAEARRVKTRVVEMPVIESDSLWKPETAMEAGQGPTWTAASKPTKIPRPSAVKTARNDRKYHALGGLWNQPAAKTESGASHGLFKVDPTRASYRTTSADPAAKNMARKARPAEHKPLDRLTSASMWTKSRNHKARFQQLSHGMWSPQRLYSSSESSGLFTVGRSRSDYRNTSQPPAAKAMARKARPTEHKPLEQLISTSLWSAKPSQARERNWITGNSSDQSRRPKASKSDWSTALNAAIAASYPTKAHRTATPADWSAALDSALSLSYPSTFDPRLKHPVFAASSLSTSSDHFHPAATGYTYDAAAVHPVFFGSLAVTCPLDSVHPAMAEYAAGEVEQEQEEKAKSAMLAEQIRQLEEEKMFVARMAEEMYRQSVFPEEEPEEKSWTGSAEDDVRREQTVEEVKIAVEEVKTAVEEDAGVRRQRSRSSREKEERKAQILAQIRAIEEGGELDTFGVGGKGDGEGGNRKSGVVLRY</sequence>
<feature type="transmembrane region" description="Helical" evidence="3">
    <location>
        <begin position="6"/>
        <end position="30"/>
    </location>
</feature>
<feature type="transmembrane region" description="Helical" evidence="3">
    <location>
        <begin position="147"/>
        <end position="171"/>
    </location>
</feature>
<dbReference type="EMBL" id="KV875103">
    <property type="protein sequence ID" value="OIW24371.1"/>
    <property type="molecule type" value="Genomic_DNA"/>
</dbReference>
<evidence type="ECO:0000256" key="3">
    <source>
        <dbReference type="SAM" id="Phobius"/>
    </source>
</evidence>
<feature type="region of interest" description="Disordered" evidence="2">
    <location>
        <begin position="546"/>
        <end position="600"/>
    </location>
</feature>
<feature type="compositionally biased region" description="Polar residues" evidence="2">
    <location>
        <begin position="1264"/>
        <end position="1281"/>
    </location>
</feature>
<keyword evidence="1" id="KW-0175">Coiled coil</keyword>
<feature type="region of interest" description="Disordered" evidence="2">
    <location>
        <begin position="907"/>
        <end position="928"/>
    </location>
</feature>
<feature type="region of interest" description="Disordered" evidence="2">
    <location>
        <begin position="1959"/>
        <end position="1978"/>
    </location>
</feature>
<proteinExistence type="predicted"/>
<feature type="region of interest" description="Disordered" evidence="2">
    <location>
        <begin position="1703"/>
        <end position="1772"/>
    </location>
</feature>
<reference evidence="4 5" key="1">
    <citation type="submission" date="2016-10" db="EMBL/GenBank/DDBJ databases">
        <title>Draft genome sequence of Coniochaeta ligniaria NRRL30616, a lignocellulolytic fungus for bioabatement of inhibitors in plant biomass hydrolysates.</title>
        <authorList>
            <consortium name="DOE Joint Genome Institute"/>
            <person name="Jimenez D.J."/>
            <person name="Hector R.E."/>
            <person name="Riley R."/>
            <person name="Sun H."/>
            <person name="Grigoriev I.V."/>
            <person name="Van Elsas J.D."/>
            <person name="Nichols N.N."/>
        </authorList>
    </citation>
    <scope>NUCLEOTIDE SEQUENCE [LARGE SCALE GENOMIC DNA]</scope>
    <source>
        <strain evidence="4 5">NRRL 30616</strain>
    </source>
</reference>
<feature type="compositionally biased region" description="Basic and acidic residues" evidence="2">
    <location>
        <begin position="668"/>
        <end position="678"/>
    </location>
</feature>
<feature type="region of interest" description="Disordered" evidence="2">
    <location>
        <begin position="1918"/>
        <end position="1938"/>
    </location>
</feature>
<feature type="transmembrane region" description="Helical" evidence="3">
    <location>
        <begin position="42"/>
        <end position="60"/>
    </location>
</feature>
<feature type="compositionally biased region" description="Low complexity" evidence="2">
    <location>
        <begin position="836"/>
        <end position="845"/>
    </location>
</feature>
<feature type="region of interest" description="Disordered" evidence="2">
    <location>
        <begin position="1636"/>
        <end position="1657"/>
    </location>
</feature>
<feature type="region of interest" description="Disordered" evidence="2">
    <location>
        <begin position="1258"/>
        <end position="1355"/>
    </location>
</feature>
<feature type="compositionally biased region" description="Low complexity" evidence="2">
    <location>
        <begin position="452"/>
        <end position="463"/>
    </location>
</feature>
<feature type="region of interest" description="Disordered" evidence="2">
    <location>
        <begin position="1512"/>
        <end position="1533"/>
    </location>
</feature>
<feature type="coiled-coil region" evidence="1">
    <location>
        <begin position="1882"/>
        <end position="1916"/>
    </location>
</feature>
<keyword evidence="3" id="KW-1133">Transmembrane helix</keyword>
<feature type="compositionally biased region" description="Basic and acidic residues" evidence="2">
    <location>
        <begin position="868"/>
        <end position="879"/>
    </location>
</feature>
<accession>A0A1J7IAM7</accession>
<keyword evidence="5" id="KW-1185">Reference proteome</keyword>
<gene>
    <name evidence="4" type="ORF">CONLIGDRAFT_673583</name>
</gene>
<name>A0A1J7IAM7_9PEZI</name>
<feature type="compositionally biased region" description="Polar residues" evidence="2">
    <location>
        <begin position="464"/>
        <end position="478"/>
    </location>
</feature>
<feature type="transmembrane region" description="Helical" evidence="3">
    <location>
        <begin position="222"/>
        <end position="243"/>
    </location>
</feature>
<protein>
    <submittedName>
        <fullName evidence="4">Uncharacterized protein</fullName>
    </submittedName>
</protein>
<feature type="region of interest" description="Disordered" evidence="2">
    <location>
        <begin position="244"/>
        <end position="279"/>
    </location>
</feature>
<feature type="compositionally biased region" description="Pro residues" evidence="2">
    <location>
        <begin position="503"/>
        <end position="512"/>
    </location>
</feature>
<feature type="compositionally biased region" description="Polar residues" evidence="2">
    <location>
        <begin position="1300"/>
        <end position="1324"/>
    </location>
</feature>
<feature type="region of interest" description="Disordered" evidence="2">
    <location>
        <begin position="761"/>
        <end position="790"/>
    </location>
</feature>
<feature type="compositionally biased region" description="Basic and acidic residues" evidence="2">
    <location>
        <begin position="410"/>
        <end position="424"/>
    </location>
</feature>
<feature type="compositionally biased region" description="Basic and acidic residues" evidence="2">
    <location>
        <begin position="1519"/>
        <end position="1533"/>
    </location>
</feature>
<feature type="compositionally biased region" description="Pro residues" evidence="2">
    <location>
        <begin position="705"/>
        <end position="714"/>
    </location>
</feature>
<evidence type="ECO:0000313" key="4">
    <source>
        <dbReference type="EMBL" id="OIW24371.1"/>
    </source>
</evidence>
<feature type="region of interest" description="Disordered" evidence="2">
    <location>
        <begin position="410"/>
        <end position="523"/>
    </location>
</feature>
<dbReference type="OrthoDB" id="5370537at2759"/>
<feature type="compositionally biased region" description="Polar residues" evidence="2">
    <location>
        <begin position="908"/>
        <end position="923"/>
    </location>
</feature>
<feature type="region of interest" description="Disordered" evidence="2">
    <location>
        <begin position="1575"/>
        <end position="1598"/>
    </location>
</feature>
<feature type="region of interest" description="Disordered" evidence="2">
    <location>
        <begin position="1994"/>
        <end position="2018"/>
    </location>
</feature>
<evidence type="ECO:0000256" key="1">
    <source>
        <dbReference type="SAM" id="Coils"/>
    </source>
</evidence>